<dbReference type="AlphaFoldDB" id="A0AAW1H5E3"/>
<dbReference type="InterPro" id="IPR036397">
    <property type="entry name" value="RNaseH_sf"/>
</dbReference>
<name>A0AAW1H5E3_SAPOF</name>
<accession>A0AAW1H5E3</accession>
<evidence type="ECO:0000313" key="2">
    <source>
        <dbReference type="Proteomes" id="UP001443914"/>
    </source>
</evidence>
<dbReference type="Gene3D" id="3.30.420.10">
    <property type="entry name" value="Ribonuclease H-like superfamily/Ribonuclease H"/>
    <property type="match status" value="1"/>
</dbReference>
<evidence type="ECO:0008006" key="3">
    <source>
        <dbReference type="Google" id="ProtNLM"/>
    </source>
</evidence>
<protein>
    <recommendedName>
        <fullName evidence="3">Transposase</fullName>
    </recommendedName>
</protein>
<evidence type="ECO:0000313" key="1">
    <source>
        <dbReference type="EMBL" id="KAK9671894.1"/>
    </source>
</evidence>
<gene>
    <name evidence="1" type="ORF">RND81_12G062300</name>
</gene>
<dbReference type="GO" id="GO:0003676">
    <property type="term" value="F:nucleic acid binding"/>
    <property type="evidence" value="ECO:0007669"/>
    <property type="project" value="InterPro"/>
</dbReference>
<dbReference type="PANTHER" id="PTHR47169:SF2">
    <property type="entry name" value="OS01G0541250 PROTEIN"/>
    <property type="match status" value="1"/>
</dbReference>
<comment type="caution">
    <text evidence="1">The sequence shown here is derived from an EMBL/GenBank/DDBJ whole genome shotgun (WGS) entry which is preliminary data.</text>
</comment>
<reference evidence="1" key="1">
    <citation type="submission" date="2024-03" db="EMBL/GenBank/DDBJ databases">
        <title>WGS assembly of Saponaria officinalis var. Norfolk2.</title>
        <authorList>
            <person name="Jenkins J."/>
            <person name="Shu S."/>
            <person name="Grimwood J."/>
            <person name="Barry K."/>
            <person name="Goodstein D."/>
            <person name="Schmutz J."/>
            <person name="Leebens-Mack J."/>
            <person name="Osbourn A."/>
        </authorList>
    </citation>
    <scope>NUCLEOTIDE SEQUENCE [LARGE SCALE GENOMIC DNA]</scope>
    <source>
        <strain evidence="1">JIC</strain>
    </source>
</reference>
<proteinExistence type="predicted"/>
<dbReference type="EMBL" id="JBDFQZ010000012">
    <property type="protein sequence ID" value="KAK9671894.1"/>
    <property type="molecule type" value="Genomic_DNA"/>
</dbReference>
<organism evidence="1 2">
    <name type="scientific">Saponaria officinalis</name>
    <name type="common">Common soapwort</name>
    <name type="synonym">Lychnis saponaria</name>
    <dbReference type="NCBI Taxonomy" id="3572"/>
    <lineage>
        <taxon>Eukaryota</taxon>
        <taxon>Viridiplantae</taxon>
        <taxon>Streptophyta</taxon>
        <taxon>Embryophyta</taxon>
        <taxon>Tracheophyta</taxon>
        <taxon>Spermatophyta</taxon>
        <taxon>Magnoliopsida</taxon>
        <taxon>eudicotyledons</taxon>
        <taxon>Gunneridae</taxon>
        <taxon>Pentapetalae</taxon>
        <taxon>Caryophyllales</taxon>
        <taxon>Caryophyllaceae</taxon>
        <taxon>Caryophylleae</taxon>
        <taxon>Saponaria</taxon>
    </lineage>
</organism>
<dbReference type="Proteomes" id="UP001443914">
    <property type="component" value="Unassembled WGS sequence"/>
</dbReference>
<sequence length="186" mass="21105">MFMAAVARPRYSEDGVVLFDGKIGIFPFICEVEAMRSSKNREKGILEVKLIESITKDIVKQCLLEKVIIAIKAKWPLNASGKIWIQQDNVKPHISSKDLDFLGVATSDGFDMNLISQPPNIPDLNILDLGFFRSIQSLQHKKSSKSILELVDAVDRAYDEIDNEKLEFVWVSLYAYMNEILRVKGQ</sequence>
<keyword evidence="2" id="KW-1185">Reference proteome</keyword>
<dbReference type="PANTHER" id="PTHR47169">
    <property type="entry name" value="OS01G0541250 PROTEIN"/>
    <property type="match status" value="1"/>
</dbReference>